<proteinExistence type="predicted"/>
<comment type="subcellular location">
    <subcellularLocation>
        <location evidence="2">Membrane</location>
        <topology evidence="2">Multi-pass membrane protein</topology>
    </subcellularLocation>
</comment>
<keyword evidence="4" id="KW-0349">Heme</keyword>
<keyword evidence="5 12" id="KW-0812">Transmembrane</keyword>
<evidence type="ECO:0000256" key="8">
    <source>
        <dbReference type="ARBA" id="ARBA00022989"/>
    </source>
</evidence>
<evidence type="ECO:0000259" key="13">
    <source>
        <dbReference type="PROSITE" id="PS50939"/>
    </source>
</evidence>
<evidence type="ECO:0000256" key="5">
    <source>
        <dbReference type="ARBA" id="ARBA00022692"/>
    </source>
</evidence>
<keyword evidence="10 12" id="KW-0472">Membrane</keyword>
<dbReference type="Gene3D" id="1.20.120.1770">
    <property type="match status" value="1"/>
</dbReference>
<feature type="domain" description="Cytochrome b561" evidence="13">
    <location>
        <begin position="30"/>
        <end position="226"/>
    </location>
</feature>
<evidence type="ECO:0000256" key="12">
    <source>
        <dbReference type="SAM" id="Phobius"/>
    </source>
</evidence>
<feature type="transmembrane region" description="Helical" evidence="12">
    <location>
        <begin position="28"/>
        <end position="49"/>
    </location>
</feature>
<dbReference type="InterPro" id="IPR006593">
    <property type="entry name" value="Cyt_b561/ferric_Rdtase_TM"/>
</dbReference>
<evidence type="ECO:0000256" key="1">
    <source>
        <dbReference type="ARBA" id="ARBA00001970"/>
    </source>
</evidence>
<dbReference type="GO" id="GO:0046872">
    <property type="term" value="F:metal ion binding"/>
    <property type="evidence" value="ECO:0007669"/>
    <property type="project" value="UniProtKB-KW"/>
</dbReference>
<evidence type="ECO:0000313" key="14">
    <source>
        <dbReference type="EMBL" id="PCG74187.1"/>
    </source>
</evidence>
<gene>
    <name evidence="14" type="ORF">B5V51_13687</name>
</gene>
<name>A0A2A4JQ72_HELVI</name>
<dbReference type="GO" id="GO:0140575">
    <property type="term" value="F:transmembrane monodehydroascorbate reductase activity"/>
    <property type="evidence" value="ECO:0007669"/>
    <property type="project" value="InterPro"/>
</dbReference>
<dbReference type="GO" id="GO:0140571">
    <property type="term" value="F:transmembrane ascorbate ferrireductase activity"/>
    <property type="evidence" value="ECO:0007669"/>
    <property type="project" value="UniProtKB-EC"/>
</dbReference>
<accession>A0A2A4JQ72</accession>
<dbReference type="PANTHER" id="PTHR15422">
    <property type="entry name" value="OS05G0565100 PROTEIN"/>
    <property type="match status" value="1"/>
</dbReference>
<sequence length="232" mass="25520">MDSENGISTRSGPKPFDKNEYRLKTFQVSLNLLTHILIGIIVGVALTFACRGGLPLNTTSLHIVLCVIGYQLLMAQAILSLAPHNSWSAHLKMIDKRRAHWILQILGSVLAIAGSFIKILDKAVHWNTLHGQFALVALVFTVASLFNGLTSLYAYEFRKFIPAKLSKLTHICFGVVGFVAASISLCYGMDKVSFKTWTGEATGNTLIAFVGIFTAVIIIAPMLNFFSKFKRN</sequence>
<dbReference type="STRING" id="7102.A0A2A4JQ72"/>
<dbReference type="PANTHER" id="PTHR15422:SF43">
    <property type="entry name" value="ASCORBATE FERRIREDUCTASE (TRANSMEMBRANE)"/>
    <property type="match status" value="1"/>
</dbReference>
<evidence type="ECO:0000256" key="9">
    <source>
        <dbReference type="ARBA" id="ARBA00023004"/>
    </source>
</evidence>
<protein>
    <recommendedName>
        <fullName evidence="11">ascorbate ferrireductase (transmembrane)</fullName>
        <ecNumber evidence="11">7.2.1.3</ecNumber>
    </recommendedName>
</protein>
<dbReference type="EMBL" id="NWSH01000789">
    <property type="protein sequence ID" value="PCG74187.1"/>
    <property type="molecule type" value="Genomic_DNA"/>
</dbReference>
<evidence type="ECO:0000256" key="10">
    <source>
        <dbReference type="ARBA" id="ARBA00023136"/>
    </source>
</evidence>
<comment type="caution">
    <text evidence="14">The sequence shown here is derived from an EMBL/GenBank/DDBJ whole genome shotgun (WGS) entry which is preliminary data.</text>
</comment>
<keyword evidence="9" id="KW-0408">Iron</keyword>
<keyword evidence="8 12" id="KW-1133">Transmembrane helix</keyword>
<feature type="transmembrane region" description="Helical" evidence="12">
    <location>
        <begin position="205"/>
        <end position="226"/>
    </location>
</feature>
<dbReference type="Pfam" id="PF03188">
    <property type="entry name" value="Cytochrom_B561"/>
    <property type="match status" value="1"/>
</dbReference>
<feature type="transmembrane region" description="Helical" evidence="12">
    <location>
        <begin position="61"/>
        <end position="81"/>
    </location>
</feature>
<keyword evidence="6" id="KW-0479">Metal-binding</keyword>
<evidence type="ECO:0000256" key="7">
    <source>
        <dbReference type="ARBA" id="ARBA00022982"/>
    </source>
</evidence>
<keyword evidence="7" id="KW-0249">Electron transport</keyword>
<dbReference type="PROSITE" id="PS50939">
    <property type="entry name" value="CYTOCHROME_B561"/>
    <property type="match status" value="1"/>
</dbReference>
<reference evidence="14" key="1">
    <citation type="submission" date="2017-09" db="EMBL/GenBank/DDBJ databases">
        <title>Contemporary evolution of a Lepidopteran species, Heliothis virescens, in response to modern agricultural practices.</title>
        <authorList>
            <person name="Fritz M.L."/>
            <person name="Deyonke A.M."/>
            <person name="Papanicolaou A."/>
            <person name="Micinski S."/>
            <person name="Westbrook J."/>
            <person name="Gould F."/>
        </authorList>
    </citation>
    <scope>NUCLEOTIDE SEQUENCE [LARGE SCALE GENOMIC DNA]</scope>
    <source>
        <strain evidence="14">HvINT-</strain>
        <tissue evidence="14">Whole body</tissue>
    </source>
</reference>
<feature type="transmembrane region" description="Helical" evidence="12">
    <location>
        <begin position="101"/>
        <end position="120"/>
    </location>
</feature>
<keyword evidence="3" id="KW-0813">Transport</keyword>
<evidence type="ECO:0000256" key="6">
    <source>
        <dbReference type="ARBA" id="ARBA00022723"/>
    </source>
</evidence>
<dbReference type="InterPro" id="IPR045150">
    <property type="entry name" value="CYB561D1/2"/>
</dbReference>
<evidence type="ECO:0000256" key="4">
    <source>
        <dbReference type="ARBA" id="ARBA00022617"/>
    </source>
</evidence>
<evidence type="ECO:0000256" key="3">
    <source>
        <dbReference type="ARBA" id="ARBA00022448"/>
    </source>
</evidence>
<evidence type="ECO:0000256" key="11">
    <source>
        <dbReference type="ARBA" id="ARBA00024225"/>
    </source>
</evidence>
<organism evidence="14">
    <name type="scientific">Heliothis virescens</name>
    <name type="common">Tobacco budworm moth</name>
    <dbReference type="NCBI Taxonomy" id="7102"/>
    <lineage>
        <taxon>Eukaryota</taxon>
        <taxon>Metazoa</taxon>
        <taxon>Ecdysozoa</taxon>
        <taxon>Arthropoda</taxon>
        <taxon>Hexapoda</taxon>
        <taxon>Insecta</taxon>
        <taxon>Pterygota</taxon>
        <taxon>Neoptera</taxon>
        <taxon>Endopterygota</taxon>
        <taxon>Lepidoptera</taxon>
        <taxon>Glossata</taxon>
        <taxon>Ditrysia</taxon>
        <taxon>Noctuoidea</taxon>
        <taxon>Noctuidae</taxon>
        <taxon>Heliothinae</taxon>
        <taxon>Heliothis</taxon>
    </lineage>
</organism>
<dbReference type="AlphaFoldDB" id="A0A2A4JQ72"/>
<feature type="transmembrane region" description="Helical" evidence="12">
    <location>
        <begin position="132"/>
        <end position="155"/>
    </location>
</feature>
<dbReference type="SMART" id="SM00665">
    <property type="entry name" value="B561"/>
    <property type="match status" value="1"/>
</dbReference>
<dbReference type="EC" id="7.2.1.3" evidence="11"/>
<dbReference type="GO" id="GO:0016020">
    <property type="term" value="C:membrane"/>
    <property type="evidence" value="ECO:0007669"/>
    <property type="project" value="UniProtKB-SubCell"/>
</dbReference>
<feature type="transmembrane region" description="Helical" evidence="12">
    <location>
        <begin position="167"/>
        <end position="185"/>
    </location>
</feature>
<evidence type="ECO:0000256" key="2">
    <source>
        <dbReference type="ARBA" id="ARBA00004141"/>
    </source>
</evidence>
<comment type="cofactor">
    <cofactor evidence="1">
        <name>heme b</name>
        <dbReference type="ChEBI" id="CHEBI:60344"/>
    </cofactor>
</comment>